<gene>
    <name evidence="3" type="ORF">CORC01_02997</name>
</gene>
<evidence type="ECO:0000256" key="2">
    <source>
        <dbReference type="SAM" id="SignalP"/>
    </source>
</evidence>
<name>A0A1G4BKH3_9PEZI</name>
<evidence type="ECO:0000313" key="3">
    <source>
        <dbReference type="EMBL" id="OHF01806.1"/>
    </source>
</evidence>
<comment type="caution">
    <text evidence="3">The sequence shown here is derived from an EMBL/GenBank/DDBJ whole genome shotgun (WGS) entry which is preliminary data.</text>
</comment>
<dbReference type="Proteomes" id="UP000176998">
    <property type="component" value="Unassembled WGS sequence"/>
</dbReference>
<proteinExistence type="predicted"/>
<accession>A0A1G4BKH3</accession>
<sequence length="174" mass="19265">MKVVLFFSAALLGGIAAAPTAAEHQIAKAPPRIYPWQNSTQTLQSIRDNSPSCNITSTHVHRSDSEDNCSEVDACRSKKAPISRHEIEKFNVTLKPIPKFEPERPKNMEKRQCHPCCTDPEESKPPAGYPKPLHPELPKWGCKDLAADCSQCGQPPEWEWVIPGGANDKNLGKD</sequence>
<dbReference type="RefSeq" id="XP_022478948.1">
    <property type="nucleotide sequence ID" value="XM_022614647.1"/>
</dbReference>
<protein>
    <submittedName>
        <fullName evidence="3">Uncharacterized protein</fullName>
    </submittedName>
</protein>
<evidence type="ECO:0000256" key="1">
    <source>
        <dbReference type="SAM" id="MobiDB-lite"/>
    </source>
</evidence>
<dbReference type="GeneID" id="34556157"/>
<keyword evidence="4" id="KW-1185">Reference proteome</keyword>
<feature type="region of interest" description="Disordered" evidence="1">
    <location>
        <begin position="111"/>
        <end position="134"/>
    </location>
</feature>
<reference evidence="3 4" key="1">
    <citation type="submission" date="2016-09" db="EMBL/GenBank/DDBJ databases">
        <authorList>
            <person name="Capua I."/>
            <person name="De Benedictis P."/>
            <person name="Joannis T."/>
            <person name="Lombin L.H."/>
            <person name="Cattoli G."/>
        </authorList>
    </citation>
    <scope>NUCLEOTIDE SEQUENCE [LARGE SCALE GENOMIC DNA]</scope>
    <source>
        <strain evidence="3 4">IMI 309357</strain>
    </source>
</reference>
<keyword evidence="2" id="KW-0732">Signal</keyword>
<organism evidence="3 4">
    <name type="scientific">Colletotrichum orchidophilum</name>
    <dbReference type="NCBI Taxonomy" id="1209926"/>
    <lineage>
        <taxon>Eukaryota</taxon>
        <taxon>Fungi</taxon>
        <taxon>Dikarya</taxon>
        <taxon>Ascomycota</taxon>
        <taxon>Pezizomycotina</taxon>
        <taxon>Sordariomycetes</taxon>
        <taxon>Hypocreomycetidae</taxon>
        <taxon>Glomerellales</taxon>
        <taxon>Glomerellaceae</taxon>
        <taxon>Colletotrichum</taxon>
    </lineage>
</organism>
<dbReference type="AlphaFoldDB" id="A0A1G4BKH3"/>
<feature type="chain" id="PRO_5009602992" evidence="2">
    <location>
        <begin position="18"/>
        <end position="174"/>
    </location>
</feature>
<evidence type="ECO:0000313" key="4">
    <source>
        <dbReference type="Proteomes" id="UP000176998"/>
    </source>
</evidence>
<feature type="signal peptide" evidence="2">
    <location>
        <begin position="1"/>
        <end position="17"/>
    </location>
</feature>
<dbReference type="OrthoDB" id="4809048at2759"/>
<dbReference type="EMBL" id="MJBS01000017">
    <property type="protein sequence ID" value="OHF01806.1"/>
    <property type="molecule type" value="Genomic_DNA"/>
</dbReference>